<dbReference type="PROSITE" id="PS50026">
    <property type="entry name" value="EGF_3"/>
    <property type="match status" value="1"/>
</dbReference>
<dbReference type="STRING" id="29170.A0A368FAN4"/>
<reference evidence="4 5" key="1">
    <citation type="submission" date="2014-10" db="EMBL/GenBank/DDBJ databases">
        <title>Draft genome of the hookworm Ancylostoma caninum.</title>
        <authorList>
            <person name="Mitreva M."/>
        </authorList>
    </citation>
    <scope>NUCLEOTIDE SEQUENCE [LARGE SCALE GENOMIC DNA]</scope>
    <source>
        <strain evidence="4 5">Baltimore</strain>
    </source>
</reference>
<keyword evidence="5" id="KW-1185">Reference proteome</keyword>
<dbReference type="InterPro" id="IPR013111">
    <property type="entry name" value="EGF_extracell"/>
</dbReference>
<evidence type="ECO:0000256" key="1">
    <source>
        <dbReference type="ARBA" id="ARBA00023157"/>
    </source>
</evidence>
<feature type="domain" description="EGF-like" evidence="3">
    <location>
        <begin position="56"/>
        <end position="95"/>
    </location>
</feature>
<dbReference type="AlphaFoldDB" id="A0A368FAN4"/>
<name>A0A368FAN4_ANCCA</name>
<keyword evidence="2" id="KW-0245">EGF-like domain</keyword>
<sequence length="133" mass="14790">MELRSERKCKVFRGHGLRINPELSEIPDGDTCLSHGVREGGRCKCQPHFYGDHCQYAEDCSSDKDCGANGLCQVTSDTAEKQCFCAGGLFGDNCQKESPAMKSASEFDESLYNMKEAEDNKIYWRIVSVSCAE</sequence>
<dbReference type="Pfam" id="PF07974">
    <property type="entry name" value="EGF_2"/>
    <property type="match status" value="1"/>
</dbReference>
<dbReference type="Proteomes" id="UP000252519">
    <property type="component" value="Unassembled WGS sequence"/>
</dbReference>
<evidence type="ECO:0000259" key="3">
    <source>
        <dbReference type="PROSITE" id="PS50026"/>
    </source>
</evidence>
<evidence type="ECO:0000313" key="5">
    <source>
        <dbReference type="Proteomes" id="UP000252519"/>
    </source>
</evidence>
<dbReference type="PANTHER" id="PTHR46901:SF3">
    <property type="entry name" value="EGF-LIKE DOMAIN-CONTAINING PROTEIN"/>
    <property type="match status" value="1"/>
</dbReference>
<organism evidence="4 5">
    <name type="scientific">Ancylostoma caninum</name>
    <name type="common">Dog hookworm</name>
    <dbReference type="NCBI Taxonomy" id="29170"/>
    <lineage>
        <taxon>Eukaryota</taxon>
        <taxon>Metazoa</taxon>
        <taxon>Ecdysozoa</taxon>
        <taxon>Nematoda</taxon>
        <taxon>Chromadorea</taxon>
        <taxon>Rhabditida</taxon>
        <taxon>Rhabditina</taxon>
        <taxon>Rhabditomorpha</taxon>
        <taxon>Strongyloidea</taxon>
        <taxon>Ancylostomatidae</taxon>
        <taxon>Ancylostomatinae</taxon>
        <taxon>Ancylostoma</taxon>
    </lineage>
</organism>
<evidence type="ECO:0000256" key="2">
    <source>
        <dbReference type="PROSITE-ProRule" id="PRU00076"/>
    </source>
</evidence>
<feature type="disulfide bond" evidence="2">
    <location>
        <begin position="85"/>
        <end position="94"/>
    </location>
</feature>
<feature type="disulfide bond" evidence="2">
    <location>
        <begin position="66"/>
        <end position="83"/>
    </location>
</feature>
<dbReference type="EMBL" id="JOJR01002066">
    <property type="protein sequence ID" value="RCN29216.1"/>
    <property type="molecule type" value="Genomic_DNA"/>
</dbReference>
<keyword evidence="1 2" id="KW-1015">Disulfide bond</keyword>
<gene>
    <name evidence="4" type="ORF">ANCCAN_25024</name>
</gene>
<dbReference type="Gene3D" id="2.10.25.10">
    <property type="entry name" value="Laminin"/>
    <property type="match status" value="1"/>
</dbReference>
<dbReference type="PROSITE" id="PS00022">
    <property type="entry name" value="EGF_1"/>
    <property type="match status" value="2"/>
</dbReference>
<dbReference type="InterPro" id="IPR000742">
    <property type="entry name" value="EGF"/>
</dbReference>
<protein>
    <submittedName>
        <fullName evidence="4">EGF-like domain protein</fullName>
    </submittedName>
</protein>
<dbReference type="PANTHER" id="PTHR46901">
    <property type="entry name" value="GH04942P"/>
    <property type="match status" value="1"/>
</dbReference>
<comment type="caution">
    <text evidence="4">The sequence shown here is derived from an EMBL/GenBank/DDBJ whole genome shotgun (WGS) entry which is preliminary data.</text>
</comment>
<proteinExistence type="predicted"/>
<dbReference type="OrthoDB" id="188511at2759"/>
<evidence type="ECO:0000313" key="4">
    <source>
        <dbReference type="EMBL" id="RCN29216.1"/>
    </source>
</evidence>
<accession>A0A368FAN4</accession>
<comment type="caution">
    <text evidence="2">Lacks conserved residue(s) required for the propagation of feature annotation.</text>
</comment>